<feature type="domain" description="EGF-like" evidence="16">
    <location>
        <begin position="459"/>
        <end position="495"/>
    </location>
</feature>
<dbReference type="InterPro" id="IPR000742">
    <property type="entry name" value="EGF"/>
</dbReference>
<dbReference type="CDD" id="cd00054">
    <property type="entry name" value="EGF_CA"/>
    <property type="match status" value="5"/>
</dbReference>
<dbReference type="GO" id="GO:0035239">
    <property type="term" value="P:tube morphogenesis"/>
    <property type="evidence" value="ECO:0007669"/>
    <property type="project" value="UniProtKB-ARBA"/>
</dbReference>
<dbReference type="SMART" id="SM00051">
    <property type="entry name" value="DSL"/>
    <property type="match status" value="1"/>
</dbReference>
<keyword evidence="3 11" id="KW-0245">EGF-like domain</keyword>
<sequence>MRMESLHTWIRFGIFILIVIGDLVPNINGAGSFELKILEISNPNNHLIDGYCCGTNEKEKSKTENCRECATAFRLCLKEFPSGTESLGCPFGQSSTTILGGSNFELHDQKFATISVPFTFRWTQSFSLILQALDMYRNSSSPAIIEEVAYSGTISPPSDWIVLDNSNQLSKNARIKYKIRVICDKNYYNSTCTVLCKPRNDQFGHYTCNNKGQKICLKGWSGETCDKPICPEGCVNGMCKSPGVCECRHGYEGPSCNQCLTYPGCKNGFCTRPWECICNTNWGGILCDNDLNYCGTHTPCMYGGTCHHLGGEKFNCSCPEGLSGMRCEIIEDPCATTPCQNGATCIVKDPSAIRRGSNVNTTRRPEARYYRGSSSMGAPVSVRPLDQKTTIAAQQQQQQENVTNYVCKCASGYSGSQCEQNIDECESSPCKNGATCVDLVNNYECNCVPGFSGPNCEIDIDECANAPCQNGGKCIDKINEFHCDCEPGYNGTLCEIDINECRSKNCNNKTTDLCASSPCKNNGTCELGDTWYRCTCAPGFDGPNCEININECASQPCAQGSTCIDDIAKFRCICPPNKRGKRCEILLLNAPTKVQRSIENVVVDESNLCNSCIIGEHNEIQCSNLWCGLPNCISGSGSSVSTSSMRARREIGSWTKGRECNTNEVCVPALKETCLSPPCINRGDCRVLEQSLRTAPPKYPTSNKCWPNQAILSENCSRINIILDILNISKGLSTESYCHNLRTLLGGRMLEQKLFSHSAIILICDIKSGTNDTIEVTVSSDDESFTILQKVVAMLGELLSRQKLHVKESCLSDDYPEISALNAIIEIKVETAIINENINSDVYLLIVFVGILLLIISSISYIVCLWYSNHPICSRQSEIDLSVTDTTRCHDEEKSNNLQNEENFRRYANPLKNSSCSLRSSNVELNPIHDLAGPSGLNRSQLSIFKSPKDFSNDFETTKAHTFNTPSSMYLKTQNFDVDKNTIESQQTNKDFEKRLNKIDFKCFPTTNITSTPPVHHNYNSSSNIIHQTTINNSNDTLTLHI</sequence>
<dbReference type="Pfam" id="PF23575">
    <property type="entry name" value="JAG1"/>
    <property type="match status" value="1"/>
</dbReference>
<keyword evidence="2 13" id="KW-0217">Developmental protein</keyword>
<dbReference type="InterPro" id="IPR026219">
    <property type="entry name" value="Jagged/Serrate"/>
</dbReference>
<dbReference type="GO" id="GO:0016330">
    <property type="term" value="P:second mitotic wave involved in compound eye morphogenesis"/>
    <property type="evidence" value="ECO:0007669"/>
    <property type="project" value="UniProtKB-ARBA"/>
</dbReference>
<feature type="domain" description="DSL" evidence="17">
    <location>
        <begin position="181"/>
        <end position="225"/>
    </location>
</feature>
<feature type="domain" description="EGF-like" evidence="16">
    <location>
        <begin position="548"/>
        <end position="584"/>
    </location>
</feature>
<dbReference type="PROSITE" id="PS51051">
    <property type="entry name" value="DSL"/>
    <property type="match status" value="1"/>
</dbReference>
<dbReference type="SUPFAM" id="SSF57196">
    <property type="entry name" value="EGF/Laminin"/>
    <property type="match status" value="5"/>
</dbReference>
<evidence type="ECO:0000256" key="1">
    <source>
        <dbReference type="ARBA" id="ARBA00004479"/>
    </source>
</evidence>
<evidence type="ECO:0000256" key="9">
    <source>
        <dbReference type="ARBA" id="ARBA00023157"/>
    </source>
</evidence>
<evidence type="ECO:0000256" key="14">
    <source>
        <dbReference type="SAM" id="Phobius"/>
    </source>
</evidence>
<dbReference type="InterPro" id="IPR018097">
    <property type="entry name" value="EGF_Ca-bd_CS"/>
</dbReference>
<feature type="disulfide bond" evidence="11">
    <location>
        <begin position="485"/>
        <end position="494"/>
    </location>
</feature>
<keyword evidence="7 13" id="KW-1133">Transmembrane helix</keyword>
<evidence type="ECO:0000256" key="5">
    <source>
        <dbReference type="ARBA" id="ARBA00022729"/>
    </source>
</evidence>
<protein>
    <recommendedName>
        <fullName evidence="13">Delta-like protein</fullName>
    </recommendedName>
</protein>
<dbReference type="GO" id="GO:0042063">
    <property type="term" value="P:gliogenesis"/>
    <property type="evidence" value="ECO:0007669"/>
    <property type="project" value="UniProtKB-ARBA"/>
</dbReference>
<dbReference type="InterPro" id="IPR013032">
    <property type="entry name" value="EGF-like_CS"/>
</dbReference>
<dbReference type="FunFam" id="2.10.25.10:FF:000294">
    <property type="entry name" value="Delta-like protein"/>
    <property type="match status" value="1"/>
</dbReference>
<dbReference type="PANTHER" id="PTHR24033:SF224">
    <property type="entry name" value="C-TYPE LECTIN"/>
    <property type="match status" value="1"/>
</dbReference>
<keyword evidence="9 11" id="KW-1015">Disulfide bond</keyword>
<dbReference type="PRINTS" id="PR00010">
    <property type="entry name" value="EGFBLOOD"/>
</dbReference>
<dbReference type="FunFam" id="2.10.25.10:FF:000434">
    <property type="entry name" value="Predicted protein"/>
    <property type="match status" value="1"/>
</dbReference>
<dbReference type="GO" id="GO:0045179">
    <property type="term" value="C:apical cortex"/>
    <property type="evidence" value="ECO:0007669"/>
    <property type="project" value="UniProtKB-ARBA"/>
</dbReference>
<dbReference type="InterPro" id="IPR011651">
    <property type="entry name" value="Notch_ligand_N"/>
</dbReference>
<feature type="disulfide bond" evidence="12">
    <location>
        <begin position="196"/>
        <end position="208"/>
    </location>
</feature>
<feature type="signal peptide" evidence="15">
    <location>
        <begin position="1"/>
        <end position="21"/>
    </location>
</feature>
<evidence type="ECO:0000256" key="2">
    <source>
        <dbReference type="ARBA" id="ARBA00022473"/>
    </source>
</evidence>
<evidence type="ECO:0000256" key="12">
    <source>
        <dbReference type="PROSITE-ProRule" id="PRU00377"/>
    </source>
</evidence>
<feature type="domain" description="EGF-like" evidence="16">
    <location>
        <begin position="421"/>
        <end position="457"/>
    </location>
</feature>
<name>A0A9J6BMR5_POLVA</name>
<dbReference type="InterPro" id="IPR001881">
    <property type="entry name" value="EGF-like_Ca-bd_dom"/>
</dbReference>
<keyword evidence="4 13" id="KW-0812">Transmembrane</keyword>
<dbReference type="PRINTS" id="PR02059">
    <property type="entry name" value="JAGGEDFAMILY"/>
</dbReference>
<dbReference type="Gene3D" id="2.60.40.3510">
    <property type="match status" value="1"/>
</dbReference>
<feature type="domain" description="EGF-like" evidence="16">
    <location>
        <begin position="510"/>
        <end position="546"/>
    </location>
</feature>
<feature type="domain" description="EGF-like" evidence="16">
    <location>
        <begin position="290"/>
        <end position="328"/>
    </location>
</feature>
<dbReference type="Pfam" id="PF00008">
    <property type="entry name" value="EGF"/>
    <property type="match status" value="3"/>
</dbReference>
<dbReference type="GO" id="GO:0005509">
    <property type="term" value="F:calcium ion binding"/>
    <property type="evidence" value="ECO:0007669"/>
    <property type="project" value="InterPro"/>
</dbReference>
<evidence type="ECO:0000313" key="18">
    <source>
        <dbReference type="EMBL" id="KAG5670959.1"/>
    </source>
</evidence>
<dbReference type="Gene3D" id="2.10.25.140">
    <property type="match status" value="1"/>
</dbReference>
<proteinExistence type="predicted"/>
<dbReference type="GO" id="GO:0007219">
    <property type="term" value="P:Notch signaling pathway"/>
    <property type="evidence" value="ECO:0007669"/>
    <property type="project" value="InterPro"/>
</dbReference>
<dbReference type="FunFam" id="2.10.25.10:FF:000122">
    <property type="entry name" value="Protein crumbs homolog 2"/>
    <property type="match status" value="1"/>
</dbReference>
<feature type="transmembrane region" description="Helical" evidence="14">
    <location>
        <begin position="842"/>
        <end position="867"/>
    </location>
</feature>
<dbReference type="InterPro" id="IPR056986">
    <property type="entry name" value="JAG1_1/2_dom"/>
</dbReference>
<dbReference type="InterPro" id="IPR001774">
    <property type="entry name" value="DSL"/>
</dbReference>
<keyword evidence="6 13" id="KW-0677">Repeat</keyword>
<gene>
    <name evidence="18" type="ORF">PVAND_001188</name>
</gene>
<dbReference type="GO" id="GO:0009986">
    <property type="term" value="C:cell surface"/>
    <property type="evidence" value="ECO:0007669"/>
    <property type="project" value="UniProtKB-ARBA"/>
</dbReference>
<dbReference type="PROSITE" id="PS00010">
    <property type="entry name" value="ASX_HYDROXYL"/>
    <property type="match status" value="3"/>
</dbReference>
<evidence type="ECO:0000256" key="7">
    <source>
        <dbReference type="ARBA" id="ARBA00022989"/>
    </source>
</evidence>
<dbReference type="GO" id="GO:0046331">
    <property type="term" value="P:lateral inhibition"/>
    <property type="evidence" value="ECO:0007669"/>
    <property type="project" value="UniProtKB-ARBA"/>
</dbReference>
<dbReference type="FunFam" id="2.10.25.10:FF:000018">
    <property type="entry name" value="Delta-like 1"/>
    <property type="match status" value="1"/>
</dbReference>
<dbReference type="FunFam" id="2.10.25.10:FF:000117">
    <property type="entry name" value="Delta-like protein"/>
    <property type="match status" value="1"/>
</dbReference>
<evidence type="ECO:0000256" key="3">
    <source>
        <dbReference type="ARBA" id="ARBA00022536"/>
    </source>
</evidence>
<dbReference type="EMBL" id="JADBJN010000003">
    <property type="protein sequence ID" value="KAG5670959.1"/>
    <property type="molecule type" value="Genomic_DNA"/>
</dbReference>
<dbReference type="Proteomes" id="UP001107558">
    <property type="component" value="Chromosome 3"/>
</dbReference>
<dbReference type="FunFam" id="2.10.25.10:FF:000246">
    <property type="entry name" value="EGF-like repeat and discoidin I-like domain-containing protein 3"/>
    <property type="match status" value="1"/>
</dbReference>
<evidence type="ECO:0000256" key="4">
    <source>
        <dbReference type="ARBA" id="ARBA00022692"/>
    </source>
</evidence>
<dbReference type="OrthoDB" id="283575at2759"/>
<dbReference type="GO" id="GO:0036011">
    <property type="term" value="P:imaginal disc-derived leg segmentation"/>
    <property type="evidence" value="ECO:0007669"/>
    <property type="project" value="UniProtKB-ARBA"/>
</dbReference>
<dbReference type="InterPro" id="IPR000152">
    <property type="entry name" value="EGF-type_Asp/Asn_hydroxyl_site"/>
</dbReference>
<feature type="disulfide bond" evidence="12">
    <location>
        <begin position="216"/>
        <end position="225"/>
    </location>
</feature>
<dbReference type="GO" id="GO:0030718">
    <property type="term" value="P:germ-line stem cell population maintenance"/>
    <property type="evidence" value="ECO:0007669"/>
    <property type="project" value="UniProtKB-ARBA"/>
</dbReference>
<dbReference type="GO" id="GO:0048100">
    <property type="term" value="P:wing disc anterior/posterior pattern formation"/>
    <property type="evidence" value="ECO:0007669"/>
    <property type="project" value="UniProtKB-ARBA"/>
</dbReference>
<evidence type="ECO:0000256" key="15">
    <source>
        <dbReference type="SAM" id="SignalP"/>
    </source>
</evidence>
<evidence type="ECO:0000259" key="16">
    <source>
        <dbReference type="PROSITE" id="PS50026"/>
    </source>
</evidence>
<reference evidence="18" key="1">
    <citation type="submission" date="2021-03" db="EMBL/GenBank/DDBJ databases">
        <title>Chromosome level genome of the anhydrobiotic midge Polypedilum vanderplanki.</title>
        <authorList>
            <person name="Yoshida Y."/>
            <person name="Kikawada T."/>
            <person name="Gusev O."/>
        </authorList>
    </citation>
    <scope>NUCLEOTIDE SEQUENCE</scope>
    <source>
        <strain evidence="18">NIAS01</strain>
        <tissue evidence="18">Whole body or cell culture</tissue>
    </source>
</reference>
<dbReference type="GO" id="GO:0005886">
    <property type="term" value="C:plasma membrane"/>
    <property type="evidence" value="ECO:0007669"/>
    <property type="project" value="UniProtKB-ARBA"/>
</dbReference>
<comment type="caution">
    <text evidence="18">The sequence shown here is derived from an EMBL/GenBank/DDBJ whole genome shotgun (WGS) entry which is preliminary data.</text>
</comment>
<dbReference type="PROSITE" id="PS01187">
    <property type="entry name" value="EGF_CA"/>
    <property type="match status" value="2"/>
</dbReference>
<dbReference type="PROSITE" id="PS00022">
    <property type="entry name" value="EGF_1"/>
    <property type="match status" value="6"/>
</dbReference>
<evidence type="ECO:0000256" key="13">
    <source>
        <dbReference type="RuleBase" id="RU280815"/>
    </source>
</evidence>
<dbReference type="GO" id="GO:0030855">
    <property type="term" value="P:epithelial cell differentiation"/>
    <property type="evidence" value="ECO:0007669"/>
    <property type="project" value="UniProtKB-ARBA"/>
</dbReference>
<dbReference type="GO" id="GO:0008587">
    <property type="term" value="P:imaginal disc-derived wing margin morphogenesis"/>
    <property type="evidence" value="ECO:0007669"/>
    <property type="project" value="UniProtKB-ARBA"/>
</dbReference>
<evidence type="ECO:0000256" key="6">
    <source>
        <dbReference type="ARBA" id="ARBA00022737"/>
    </source>
</evidence>
<dbReference type="SMART" id="SM00181">
    <property type="entry name" value="EGF"/>
    <property type="match status" value="8"/>
</dbReference>
<feature type="disulfide bond" evidence="12">
    <location>
        <begin position="183"/>
        <end position="192"/>
    </location>
</feature>
<accession>A0A9J6BMR5</accession>
<feature type="disulfide bond" evidence="11">
    <location>
        <begin position="536"/>
        <end position="545"/>
    </location>
</feature>
<dbReference type="GO" id="GO:0048468">
    <property type="term" value="P:cell development"/>
    <property type="evidence" value="ECO:0007669"/>
    <property type="project" value="UniProtKB-ARBA"/>
</dbReference>
<dbReference type="GO" id="GO:0043208">
    <property type="term" value="F:glycosphingolipid binding"/>
    <property type="evidence" value="ECO:0007669"/>
    <property type="project" value="UniProtKB-ARBA"/>
</dbReference>
<comment type="function">
    <text evidence="13">Putative Notch ligand involved in the mediation of Notch signaling.</text>
</comment>
<dbReference type="GO" id="GO:0030182">
    <property type="term" value="P:neuron differentiation"/>
    <property type="evidence" value="ECO:0007669"/>
    <property type="project" value="UniProtKB-ARBA"/>
</dbReference>
<dbReference type="InterPro" id="IPR051830">
    <property type="entry name" value="NOTCH_homolog"/>
</dbReference>
<dbReference type="AlphaFoldDB" id="A0A9J6BMR5"/>
<keyword evidence="19" id="KW-1185">Reference proteome</keyword>
<keyword evidence="10" id="KW-0325">Glycoprotein</keyword>
<feature type="disulfide bond" evidence="11">
    <location>
        <begin position="318"/>
        <end position="327"/>
    </location>
</feature>
<evidence type="ECO:0000256" key="8">
    <source>
        <dbReference type="ARBA" id="ARBA00023136"/>
    </source>
</evidence>
<dbReference type="PANTHER" id="PTHR24033">
    <property type="entry name" value="EGF-LIKE DOMAIN-CONTAINING PROTEIN"/>
    <property type="match status" value="1"/>
</dbReference>
<dbReference type="SMART" id="SM00179">
    <property type="entry name" value="EGF_CA"/>
    <property type="match status" value="5"/>
</dbReference>
<dbReference type="GO" id="GO:0035214">
    <property type="term" value="P:eye-antennal disc development"/>
    <property type="evidence" value="ECO:0007669"/>
    <property type="project" value="UniProtKB-ARBA"/>
</dbReference>
<dbReference type="Pfam" id="PF01414">
    <property type="entry name" value="DSL"/>
    <property type="match status" value="1"/>
</dbReference>
<evidence type="ECO:0000313" key="19">
    <source>
        <dbReference type="Proteomes" id="UP001107558"/>
    </source>
</evidence>
<organism evidence="18 19">
    <name type="scientific">Polypedilum vanderplanki</name>
    <name type="common">Sleeping chironomid midge</name>
    <dbReference type="NCBI Taxonomy" id="319348"/>
    <lineage>
        <taxon>Eukaryota</taxon>
        <taxon>Metazoa</taxon>
        <taxon>Ecdysozoa</taxon>
        <taxon>Arthropoda</taxon>
        <taxon>Hexapoda</taxon>
        <taxon>Insecta</taxon>
        <taxon>Pterygota</taxon>
        <taxon>Neoptera</taxon>
        <taxon>Endopterygota</taxon>
        <taxon>Diptera</taxon>
        <taxon>Nematocera</taxon>
        <taxon>Chironomoidea</taxon>
        <taxon>Chironomidae</taxon>
        <taxon>Chironominae</taxon>
        <taxon>Polypedilum</taxon>
        <taxon>Polypedilum</taxon>
    </lineage>
</organism>
<feature type="chain" id="PRO_5039924429" description="Delta-like protein" evidence="15">
    <location>
        <begin position="22"/>
        <end position="1042"/>
    </location>
</feature>
<dbReference type="Pfam" id="PF21700">
    <property type="entry name" value="EGF_DL_JAG"/>
    <property type="match status" value="1"/>
</dbReference>
<evidence type="ECO:0000256" key="10">
    <source>
        <dbReference type="ARBA" id="ARBA00023180"/>
    </source>
</evidence>
<evidence type="ECO:0000259" key="17">
    <source>
        <dbReference type="PROSITE" id="PS51051"/>
    </source>
</evidence>
<dbReference type="GO" id="GO:0005112">
    <property type="term" value="F:Notch binding"/>
    <property type="evidence" value="ECO:0007669"/>
    <property type="project" value="InterPro"/>
</dbReference>
<dbReference type="PROSITE" id="PS01186">
    <property type="entry name" value="EGF_2"/>
    <property type="match status" value="3"/>
</dbReference>
<dbReference type="PROSITE" id="PS50026">
    <property type="entry name" value="EGF_3"/>
    <property type="match status" value="5"/>
</dbReference>
<dbReference type="Pfam" id="PF07657">
    <property type="entry name" value="MNNL"/>
    <property type="match status" value="1"/>
</dbReference>
<dbReference type="GO" id="GO:0048018">
    <property type="term" value="F:receptor ligand activity"/>
    <property type="evidence" value="ECO:0007669"/>
    <property type="project" value="UniProtKB-ARBA"/>
</dbReference>
<comment type="subcellular location">
    <subcellularLocation>
        <location evidence="1 13">Membrane</location>
        <topology evidence="1 13">Single-pass type I membrane protein</topology>
    </subcellularLocation>
</comment>
<dbReference type="Pfam" id="PF12661">
    <property type="entry name" value="hEGF"/>
    <property type="match status" value="2"/>
</dbReference>
<dbReference type="Gene3D" id="2.10.25.10">
    <property type="entry name" value="Laminin"/>
    <property type="match status" value="7"/>
</dbReference>
<dbReference type="FunFam" id="2.10.25.140:FF:000001">
    <property type="entry name" value="Delta-like protein"/>
    <property type="match status" value="1"/>
</dbReference>
<feature type="disulfide bond" evidence="11">
    <location>
        <begin position="574"/>
        <end position="583"/>
    </location>
</feature>
<keyword evidence="8 13" id="KW-0472">Membrane</keyword>
<keyword evidence="5 13" id="KW-0732">Signal</keyword>
<comment type="caution">
    <text evidence="11">Lacks conserved residue(s) required for the propagation of feature annotation.</text>
</comment>
<evidence type="ECO:0000256" key="11">
    <source>
        <dbReference type="PROSITE-ProRule" id="PRU00076"/>
    </source>
</evidence>
<feature type="disulfide bond" evidence="11">
    <location>
        <begin position="447"/>
        <end position="456"/>
    </location>
</feature>